<feature type="transmembrane region" description="Helical" evidence="1">
    <location>
        <begin position="56"/>
        <end position="74"/>
    </location>
</feature>
<evidence type="ECO:0000313" key="2">
    <source>
        <dbReference type="EMBL" id="SHH64529.1"/>
    </source>
</evidence>
<feature type="transmembrane region" description="Helical" evidence="1">
    <location>
        <begin position="196"/>
        <end position="217"/>
    </location>
</feature>
<sequence length="247" mass="28608">MPFTFAHPSIVLPFASKRNKYLDFTALVIGTMAPDFEYFIYFKPIQIVGHTFLGQFYFNLPIVFILAYIYHYILKEAVILNLPKPYCDKYYYLVKRQWKIDSLSRFIVFCYSAILGAFTHLIWDSFTHKTGFFARNIGLLTKYLNIAGIKIPVYKMLQHGSTFLGLTVIIIYLIAIQDNSVYKNYVQISKFYKLRFWSGVIIISLITILLKMSQASILLLGEIIVTVIDGIFIGLVIMSMLARIRKV</sequence>
<proteinExistence type="predicted"/>
<dbReference type="OrthoDB" id="8481923at2"/>
<protein>
    <recommendedName>
        <fullName evidence="4">DUF4184 family protein</fullName>
    </recommendedName>
</protein>
<dbReference type="Proteomes" id="UP000183967">
    <property type="component" value="Unassembled WGS sequence"/>
</dbReference>
<keyword evidence="1" id="KW-0472">Membrane</keyword>
<dbReference type="AlphaFoldDB" id="A0A1M5UNK1"/>
<keyword evidence="1" id="KW-1133">Transmembrane helix</keyword>
<name>A0A1M5UNK1_9FIRM</name>
<keyword evidence="1" id="KW-0812">Transmembrane</keyword>
<reference evidence="3" key="1">
    <citation type="submission" date="2016-11" db="EMBL/GenBank/DDBJ databases">
        <authorList>
            <person name="Varghese N."/>
            <person name="Submissions S."/>
        </authorList>
    </citation>
    <scope>NUCLEOTIDE SEQUENCE [LARGE SCALE GENOMIC DNA]</scope>
    <source>
        <strain evidence="3">DSM 13643</strain>
    </source>
</reference>
<gene>
    <name evidence="2" type="ORF">SAMN02745135_01506</name>
</gene>
<dbReference type="RefSeq" id="WP_073196657.1">
    <property type="nucleotide sequence ID" value="NZ_FQXO01000038.1"/>
</dbReference>
<keyword evidence="3" id="KW-1185">Reference proteome</keyword>
<evidence type="ECO:0000313" key="3">
    <source>
        <dbReference type="Proteomes" id="UP000183967"/>
    </source>
</evidence>
<feature type="transmembrane region" description="Helical" evidence="1">
    <location>
        <begin position="21"/>
        <end position="41"/>
    </location>
</feature>
<feature type="transmembrane region" description="Helical" evidence="1">
    <location>
        <begin position="103"/>
        <end position="123"/>
    </location>
</feature>
<feature type="transmembrane region" description="Helical" evidence="1">
    <location>
        <begin position="156"/>
        <end position="175"/>
    </location>
</feature>
<dbReference type="Pfam" id="PF13803">
    <property type="entry name" value="DUF4184"/>
    <property type="match status" value="1"/>
</dbReference>
<organism evidence="2 3">
    <name type="scientific">Caloranaerobacter azorensis DSM 13643</name>
    <dbReference type="NCBI Taxonomy" id="1121264"/>
    <lineage>
        <taxon>Bacteria</taxon>
        <taxon>Bacillati</taxon>
        <taxon>Bacillota</taxon>
        <taxon>Tissierellia</taxon>
        <taxon>Tissierellales</taxon>
        <taxon>Thermohalobacteraceae</taxon>
        <taxon>Caloranaerobacter</taxon>
    </lineage>
</organism>
<evidence type="ECO:0008006" key="4">
    <source>
        <dbReference type="Google" id="ProtNLM"/>
    </source>
</evidence>
<evidence type="ECO:0000256" key="1">
    <source>
        <dbReference type="SAM" id="Phobius"/>
    </source>
</evidence>
<dbReference type="EMBL" id="FQXO01000038">
    <property type="protein sequence ID" value="SHH64529.1"/>
    <property type="molecule type" value="Genomic_DNA"/>
</dbReference>
<feature type="transmembrane region" description="Helical" evidence="1">
    <location>
        <begin position="223"/>
        <end position="242"/>
    </location>
</feature>
<accession>A0A1M5UNK1</accession>
<dbReference type="InterPro" id="IPR025238">
    <property type="entry name" value="DUF4184"/>
</dbReference>